<dbReference type="RefSeq" id="WP_278013371.1">
    <property type="nucleotide sequence ID" value="NZ_CP121208.1"/>
</dbReference>
<evidence type="ECO:0000256" key="5">
    <source>
        <dbReference type="ARBA" id="ARBA00022989"/>
    </source>
</evidence>
<dbReference type="Pfam" id="PF00005">
    <property type="entry name" value="ABC_tran"/>
    <property type="match status" value="1"/>
</dbReference>
<evidence type="ECO:0000256" key="6">
    <source>
        <dbReference type="ARBA" id="ARBA00023136"/>
    </source>
</evidence>
<dbReference type="InterPro" id="IPR017871">
    <property type="entry name" value="ABC_transporter-like_CS"/>
</dbReference>
<reference evidence="10 11" key="1">
    <citation type="submission" date="2023-03" db="EMBL/GenBank/DDBJ databases">
        <title>Complete genome of Arcanobacterium canis strain DSM 25104 isolated in 2010 from a canine otitis externa in Germany.</title>
        <authorList>
            <person name="Borowiak M."/>
            <person name="Kreitlow A."/>
            <person name="Malorny B."/>
            <person name="Laemmler C."/>
            <person name="Prenger-Berninghoff E."/>
            <person name="Ploetz M."/>
            <person name="Abdulmawjood A."/>
        </authorList>
    </citation>
    <scope>NUCLEOTIDE SEQUENCE [LARGE SCALE GENOMIC DNA]</scope>
    <source>
        <strain evidence="10 11">DSM 25104</strain>
    </source>
</reference>
<dbReference type="PROSITE" id="PS50929">
    <property type="entry name" value="ABC_TM1F"/>
    <property type="match status" value="1"/>
</dbReference>
<proteinExistence type="predicted"/>
<feature type="transmembrane region" description="Helical" evidence="7">
    <location>
        <begin position="142"/>
        <end position="159"/>
    </location>
</feature>
<keyword evidence="5 7" id="KW-1133">Transmembrane helix</keyword>
<evidence type="ECO:0000259" key="8">
    <source>
        <dbReference type="PROSITE" id="PS50893"/>
    </source>
</evidence>
<name>A0ABY8FZL9_9ACTO</name>
<dbReference type="SUPFAM" id="SSF52540">
    <property type="entry name" value="P-loop containing nucleoside triphosphate hydrolases"/>
    <property type="match status" value="1"/>
</dbReference>
<keyword evidence="2 7" id="KW-0812">Transmembrane</keyword>
<evidence type="ECO:0000256" key="2">
    <source>
        <dbReference type="ARBA" id="ARBA00022692"/>
    </source>
</evidence>
<evidence type="ECO:0000256" key="4">
    <source>
        <dbReference type="ARBA" id="ARBA00022840"/>
    </source>
</evidence>
<dbReference type="InterPro" id="IPR014223">
    <property type="entry name" value="ABC_CydC/D"/>
</dbReference>
<organism evidence="10 11">
    <name type="scientific">Arcanobacterium canis</name>
    <dbReference type="NCBI Taxonomy" id="999183"/>
    <lineage>
        <taxon>Bacteria</taxon>
        <taxon>Bacillati</taxon>
        <taxon>Actinomycetota</taxon>
        <taxon>Actinomycetes</taxon>
        <taxon>Actinomycetales</taxon>
        <taxon>Actinomycetaceae</taxon>
        <taxon>Arcanobacterium</taxon>
    </lineage>
</organism>
<dbReference type="EMBL" id="CP121208">
    <property type="protein sequence ID" value="WFM83976.1"/>
    <property type="molecule type" value="Genomic_DNA"/>
</dbReference>
<dbReference type="Gene3D" id="3.40.50.300">
    <property type="entry name" value="P-loop containing nucleotide triphosphate hydrolases"/>
    <property type="match status" value="1"/>
</dbReference>
<dbReference type="PROSITE" id="PS00211">
    <property type="entry name" value="ABC_TRANSPORTER_1"/>
    <property type="match status" value="1"/>
</dbReference>
<dbReference type="NCBIfam" id="TIGR02868">
    <property type="entry name" value="CydC"/>
    <property type="match status" value="1"/>
</dbReference>
<dbReference type="SMART" id="SM00382">
    <property type="entry name" value="AAA"/>
    <property type="match status" value="1"/>
</dbReference>
<accession>A0ABY8FZL9</accession>
<dbReference type="InterPro" id="IPR003593">
    <property type="entry name" value="AAA+_ATPase"/>
</dbReference>
<dbReference type="Proteomes" id="UP001215216">
    <property type="component" value="Chromosome"/>
</dbReference>
<evidence type="ECO:0000313" key="10">
    <source>
        <dbReference type="EMBL" id="WFM83976.1"/>
    </source>
</evidence>
<feature type="domain" description="ABC transporter" evidence="8">
    <location>
        <begin position="344"/>
        <end position="583"/>
    </location>
</feature>
<dbReference type="Pfam" id="PF00664">
    <property type="entry name" value="ABC_membrane"/>
    <property type="match status" value="1"/>
</dbReference>
<keyword evidence="3" id="KW-0547">Nucleotide-binding</keyword>
<dbReference type="InterPro" id="IPR036640">
    <property type="entry name" value="ABC1_TM_sf"/>
</dbReference>
<dbReference type="InterPro" id="IPR003439">
    <property type="entry name" value="ABC_transporter-like_ATP-bd"/>
</dbReference>
<dbReference type="InterPro" id="IPR027417">
    <property type="entry name" value="P-loop_NTPase"/>
</dbReference>
<evidence type="ECO:0000256" key="1">
    <source>
        <dbReference type="ARBA" id="ARBA00004651"/>
    </source>
</evidence>
<dbReference type="InterPro" id="IPR039421">
    <property type="entry name" value="Type_1_exporter"/>
</dbReference>
<dbReference type="InterPro" id="IPR011527">
    <property type="entry name" value="ABC1_TM_dom"/>
</dbReference>
<evidence type="ECO:0000259" key="9">
    <source>
        <dbReference type="PROSITE" id="PS50929"/>
    </source>
</evidence>
<gene>
    <name evidence="10" type="primary">cydC</name>
    <name evidence="10" type="ORF">P7079_03095</name>
</gene>
<dbReference type="Gene3D" id="1.20.1560.10">
    <property type="entry name" value="ABC transporter type 1, transmembrane domain"/>
    <property type="match status" value="1"/>
</dbReference>
<evidence type="ECO:0000313" key="11">
    <source>
        <dbReference type="Proteomes" id="UP001215216"/>
    </source>
</evidence>
<comment type="subcellular location">
    <subcellularLocation>
        <location evidence="1">Cell membrane</location>
        <topology evidence="1">Multi-pass membrane protein</topology>
    </subcellularLocation>
</comment>
<dbReference type="SUPFAM" id="SSF90123">
    <property type="entry name" value="ABC transporter transmembrane region"/>
    <property type="match status" value="1"/>
</dbReference>
<feature type="transmembrane region" description="Helical" evidence="7">
    <location>
        <begin position="165"/>
        <end position="185"/>
    </location>
</feature>
<feature type="domain" description="ABC transmembrane type-1" evidence="9">
    <location>
        <begin position="27"/>
        <end position="309"/>
    </location>
</feature>
<keyword evidence="6 7" id="KW-0472">Membrane</keyword>
<keyword evidence="4" id="KW-0067">ATP-binding</keyword>
<evidence type="ECO:0000256" key="7">
    <source>
        <dbReference type="SAM" id="Phobius"/>
    </source>
</evidence>
<dbReference type="PANTHER" id="PTHR43394">
    <property type="entry name" value="ATP-DEPENDENT PERMEASE MDL1, MITOCHONDRIAL"/>
    <property type="match status" value="1"/>
</dbReference>
<dbReference type="PROSITE" id="PS50893">
    <property type="entry name" value="ABC_TRANSPORTER_2"/>
    <property type="match status" value="1"/>
</dbReference>
<feature type="transmembrane region" description="Helical" evidence="7">
    <location>
        <begin position="247"/>
        <end position="271"/>
    </location>
</feature>
<evidence type="ECO:0000256" key="3">
    <source>
        <dbReference type="ARBA" id="ARBA00022741"/>
    </source>
</evidence>
<dbReference type="PANTHER" id="PTHR43394:SF1">
    <property type="entry name" value="ATP-BINDING CASSETTE SUB-FAMILY B MEMBER 10, MITOCHONDRIAL"/>
    <property type="match status" value="1"/>
</dbReference>
<sequence>MSVLSKADRHALKRAIELLDYDKTKFVASVAAGTGAIGSGVALGATSAWLIARAAQLPPVLDLSVASVGVRAFGVGKAIFRYLERIASHWVALYGMSNLRTSIYSALANSRTDRVTSLRRGDLLARTGADVDEVGNLVVRSMLPAAVALTVSTISLAIVTLLSPLIGLVFAVTLILAGLVAPWVAMHGAIAQEAQVEDRAVLGSEALTLLEHASELRISGRLEQMENARQATEERIRQHRDRAARPLALAAALDVLALGAAVVSAIAIGAWQVRMGTLSPVNYVVCVLTPLSAFETTQRLSDAGIQLIRSAAAARRIIDILDDDAVPQIAHRSTNTSHHNASGLVTNDLVIGWPGGPDVGNIGSLAVQRGQSLAIVGASGIGKSTLLATLAGLIPPHRGSVQLDGDEVSQLERRDVSRSLILTAEDAHVFATSVLENIRVGRGDITEEKALMLIERAGLGDWLSQLPHGLHTQLGSDATTMSGGERRRLLLARALASQADFLLLDEPGEHLDPATADQLITDLLKAGRAERAVVLVTHRLSPLMAADRVIVLGSVEGVAHVVASGTHKELAETNESYAWALLQEGER</sequence>
<keyword evidence="11" id="KW-1185">Reference proteome</keyword>
<protein>
    <submittedName>
        <fullName evidence="10">Thiol reductant ABC exporter subunit CydC</fullName>
    </submittedName>
</protein>